<evidence type="ECO:0000256" key="7">
    <source>
        <dbReference type="ARBA" id="ARBA00022853"/>
    </source>
</evidence>
<evidence type="ECO:0000313" key="13">
    <source>
        <dbReference type="EMBL" id="JAG78215.1"/>
    </source>
</evidence>
<comment type="subcellular location">
    <subcellularLocation>
        <location evidence="2">Chromosome</location>
    </subcellularLocation>
    <subcellularLocation>
        <location evidence="1">Nucleus</location>
    </subcellularLocation>
</comment>
<evidence type="ECO:0000256" key="4">
    <source>
        <dbReference type="ARBA" id="ARBA00021061"/>
    </source>
</evidence>
<keyword evidence="6" id="KW-0227">DNA damage</keyword>
<dbReference type="Pfam" id="PF14910">
    <property type="entry name" value="MMS22L_N"/>
    <property type="match status" value="1"/>
</dbReference>
<dbReference type="EMBL" id="GBYB01008448">
    <property type="protein sequence ID" value="JAG78215.1"/>
    <property type="molecule type" value="Transcribed_RNA"/>
</dbReference>
<gene>
    <name evidence="13" type="primary">MMS22L</name>
    <name evidence="13" type="ORF">g.46003</name>
</gene>
<keyword evidence="7" id="KW-0156">Chromatin regulator</keyword>
<dbReference type="GO" id="GO:0031297">
    <property type="term" value="P:replication fork processing"/>
    <property type="evidence" value="ECO:0007669"/>
    <property type="project" value="InterPro"/>
</dbReference>
<keyword evidence="8" id="KW-0234">DNA repair</keyword>
<dbReference type="GO" id="GO:0000724">
    <property type="term" value="P:double-strand break repair via homologous recombination"/>
    <property type="evidence" value="ECO:0007669"/>
    <property type="project" value="InterPro"/>
</dbReference>
<name>A0A0C9Q302_9HYME</name>
<dbReference type="InterPro" id="IPR029424">
    <property type="entry name" value="MMS22L_C"/>
</dbReference>
<dbReference type="AlphaFoldDB" id="A0A0C9Q302"/>
<dbReference type="GO" id="GO:0006325">
    <property type="term" value="P:chromatin organization"/>
    <property type="evidence" value="ECO:0007669"/>
    <property type="project" value="UniProtKB-KW"/>
</dbReference>
<dbReference type="PANTHER" id="PTHR28547">
    <property type="entry name" value="PROTEIN MMS22-LIKE"/>
    <property type="match status" value="1"/>
</dbReference>
<dbReference type="InterPro" id="IPR029425">
    <property type="entry name" value="MMS22L_N"/>
</dbReference>
<evidence type="ECO:0000256" key="8">
    <source>
        <dbReference type="ARBA" id="ARBA00023204"/>
    </source>
</evidence>
<evidence type="ECO:0000256" key="9">
    <source>
        <dbReference type="ARBA" id="ARBA00023242"/>
    </source>
</evidence>
<sequence length="1113" mass="127598">MEKNTFMCLGKVSPNDSDLPESSLVYQHHLNPILHPSSDSTFPTSRPVLFGCQHPASSAILHLKHLLKQLEMNLRILIRFENPEIINSDISPQLDYFLLRKEVVDFVCYIRKYFLSIQPQLSDLQHPLVTELKAGYDEVLFTLRKFHSRLKNISFHSASILGNRTPQPVFHLFHVHLELRWQMLCLVHQQILQDQSQEQNDRFNRALELLIQDLVFISLKAFQRIDPPDLMLKTPFSCSCLRDLWLALQLTIPRISEHLDNRTFWSYVNPSLDRVIHANGGNTTEKVLSWSSSEKSPYKLDTKSPEIFCLWMIFHLTLLQSTFSPSTLKSNCQQSEKILKSFLERGGKEGERDEIDEELKIMIPILKIMILEFWKERDSSVRILSYLWDCFHRRLDQPFLVQTGGPWSLSLEKKTPRDILRQTRERIFGDNPKESSFGMFLKLLGIVLKENHEKGEMKVWNQIRGKIYSKFSKSKVKEFSEVRLFNLISLLLTMGITADPEGVVKVMMELLPSALGGGEESVRRASLSFKGQLCGAVLLMEKGLDMSATGEELKEVVGVLSTRRDEATRGMMSIFVETIKESLEKSKLLNNEHHLIGGWVDRYLLECPKSRAGTVLKMLLVLLQGSRALDIQNTGGKEMLEVLWSSAAARVRALVYDNDLTVENCEDIGKLAADFTLEALRRPRMAESHKHSALSLFRHFTSTIYVKDVNISRTYLSIILEDKAAVNDLKQLLENFDHLMIQVWLKCSISDLDSSSKTLKSYLVDVEPIRTLFPSWRESVDFKTSNTSFLLFLNTLNTYRASLAPSELPPLDKQIWGMFLTLDKWVLNPIKPSTVDSPLSLLIYRCLGTIILTCAPILYTSTPSNPLRILITKMMLPGDENFHLKQLGKKVFSMILLGLQTIPYRQDRILQKIIVDLFDVYLPLLITEHKSFRVADQLINLFREVTDDFLDVIFDKLSGNYLVVEGNELRKNSYLLMEMMRGLLREGGKKSLVEVIAGKVLRAVIEGFLRVHDLHPHRKQTLDLLQELRANNFYSEEVVRRVICGVICGRVREMTKGCFEFLRELLKVDRALALKIKDGVEDVVAEAERGGMIHAGALRYALARFNETLALNL</sequence>
<feature type="domain" description="MMS22-like C-terminal" evidence="12">
    <location>
        <begin position="784"/>
        <end position="1090"/>
    </location>
</feature>
<protein>
    <recommendedName>
        <fullName evidence="4">Protein MMS22-like</fullName>
    </recommendedName>
    <alternativeName>
        <fullName evidence="10">Methyl methanesulfonate-sensitivity protein 22-like</fullName>
    </alternativeName>
</protein>
<evidence type="ECO:0000256" key="2">
    <source>
        <dbReference type="ARBA" id="ARBA00004286"/>
    </source>
</evidence>
<organism evidence="13">
    <name type="scientific">Fopius arisanus</name>
    <dbReference type="NCBI Taxonomy" id="64838"/>
    <lineage>
        <taxon>Eukaryota</taxon>
        <taxon>Metazoa</taxon>
        <taxon>Ecdysozoa</taxon>
        <taxon>Arthropoda</taxon>
        <taxon>Hexapoda</taxon>
        <taxon>Insecta</taxon>
        <taxon>Pterygota</taxon>
        <taxon>Neoptera</taxon>
        <taxon>Endopterygota</taxon>
        <taxon>Hymenoptera</taxon>
        <taxon>Apocrita</taxon>
        <taxon>Ichneumonoidea</taxon>
        <taxon>Braconidae</taxon>
        <taxon>Opiinae</taxon>
        <taxon>Fopius</taxon>
    </lineage>
</organism>
<evidence type="ECO:0000259" key="12">
    <source>
        <dbReference type="Pfam" id="PF14911"/>
    </source>
</evidence>
<evidence type="ECO:0000256" key="5">
    <source>
        <dbReference type="ARBA" id="ARBA00022454"/>
    </source>
</evidence>
<dbReference type="InterPro" id="IPR042320">
    <property type="entry name" value="MMS22-like"/>
</dbReference>
<keyword evidence="9" id="KW-0539">Nucleus</keyword>
<dbReference type="PANTHER" id="PTHR28547:SF1">
    <property type="entry name" value="PROTEIN MMS22-LIKE"/>
    <property type="match status" value="1"/>
</dbReference>
<keyword evidence="5" id="KW-0158">Chromosome</keyword>
<accession>A0A0C9Q302</accession>
<evidence type="ECO:0000259" key="11">
    <source>
        <dbReference type="Pfam" id="PF14910"/>
    </source>
</evidence>
<evidence type="ECO:0000256" key="6">
    <source>
        <dbReference type="ARBA" id="ARBA00022763"/>
    </source>
</evidence>
<reference evidence="13" key="1">
    <citation type="submission" date="2015-01" db="EMBL/GenBank/DDBJ databases">
        <title>Transcriptome Assembly of Fopius arisanus.</title>
        <authorList>
            <person name="Geib S."/>
        </authorList>
    </citation>
    <scope>NUCLEOTIDE SEQUENCE</scope>
</reference>
<evidence type="ECO:0000256" key="1">
    <source>
        <dbReference type="ARBA" id="ARBA00004123"/>
    </source>
</evidence>
<evidence type="ECO:0000256" key="3">
    <source>
        <dbReference type="ARBA" id="ARBA00006585"/>
    </source>
</evidence>
<feature type="domain" description="Protein MMS22-like N-terminal" evidence="11">
    <location>
        <begin position="99"/>
        <end position="650"/>
    </location>
</feature>
<dbReference type="GO" id="GO:0043596">
    <property type="term" value="C:nuclear replication fork"/>
    <property type="evidence" value="ECO:0007669"/>
    <property type="project" value="TreeGrafter"/>
</dbReference>
<comment type="similarity">
    <text evidence="3">Belongs to the MMS22 family. MMS22L subfamily.</text>
</comment>
<evidence type="ECO:0000256" key="10">
    <source>
        <dbReference type="ARBA" id="ARBA00033326"/>
    </source>
</evidence>
<dbReference type="Pfam" id="PF14911">
    <property type="entry name" value="MMS22L_C"/>
    <property type="match status" value="1"/>
</dbReference>
<proteinExistence type="inferred from homology"/>